<feature type="chain" id="PRO_5030092450" description="FAS1 domain-containing protein" evidence="1">
    <location>
        <begin position="28"/>
        <end position="184"/>
    </location>
</feature>
<dbReference type="InterPro" id="IPR036378">
    <property type="entry name" value="FAS1_dom_sf"/>
</dbReference>
<evidence type="ECO:0000259" key="2">
    <source>
        <dbReference type="PROSITE" id="PS50213"/>
    </source>
</evidence>
<feature type="signal peptide" evidence="1">
    <location>
        <begin position="1"/>
        <end position="27"/>
    </location>
</feature>
<dbReference type="PROSITE" id="PS50213">
    <property type="entry name" value="FAS1"/>
    <property type="match status" value="1"/>
</dbReference>
<keyword evidence="4" id="KW-1185">Reference proteome</keyword>
<organism evidence="3 4">
    <name type="scientific">Dulcicalothrix desertica PCC 7102</name>
    <dbReference type="NCBI Taxonomy" id="232991"/>
    <lineage>
        <taxon>Bacteria</taxon>
        <taxon>Bacillati</taxon>
        <taxon>Cyanobacteriota</taxon>
        <taxon>Cyanophyceae</taxon>
        <taxon>Nostocales</taxon>
        <taxon>Calotrichaceae</taxon>
        <taxon>Dulcicalothrix</taxon>
    </lineage>
</organism>
<dbReference type="SUPFAM" id="SSF82153">
    <property type="entry name" value="FAS1 domain"/>
    <property type="match status" value="1"/>
</dbReference>
<evidence type="ECO:0000256" key="1">
    <source>
        <dbReference type="SAM" id="SignalP"/>
    </source>
</evidence>
<dbReference type="GO" id="GO:0005615">
    <property type="term" value="C:extracellular space"/>
    <property type="evidence" value="ECO:0007669"/>
    <property type="project" value="TreeGrafter"/>
</dbReference>
<protein>
    <recommendedName>
        <fullName evidence="2">FAS1 domain-containing protein</fullName>
    </recommendedName>
</protein>
<name>A0A433UF91_9CYAN</name>
<dbReference type="Proteomes" id="UP000271624">
    <property type="component" value="Unassembled WGS sequence"/>
</dbReference>
<dbReference type="InterPro" id="IPR000782">
    <property type="entry name" value="FAS1_domain"/>
</dbReference>
<reference evidence="3" key="2">
    <citation type="journal article" date="2019" name="Genome Biol. Evol.">
        <title>Day and night: Metabolic profiles and evolutionary relationships of six axenic non-marine cyanobacteria.</title>
        <authorList>
            <person name="Will S.E."/>
            <person name="Henke P."/>
            <person name="Boedeker C."/>
            <person name="Huang S."/>
            <person name="Brinkmann H."/>
            <person name="Rohde M."/>
            <person name="Jarek M."/>
            <person name="Friedl T."/>
            <person name="Seufert S."/>
            <person name="Schumacher M."/>
            <person name="Overmann J."/>
            <person name="Neumann-Schaal M."/>
            <person name="Petersen J."/>
        </authorList>
    </citation>
    <scope>NUCLEOTIDE SEQUENCE [LARGE SCALE GENOMIC DNA]</scope>
    <source>
        <strain evidence="3">PCC 7102</strain>
    </source>
</reference>
<dbReference type="SMART" id="SM00554">
    <property type="entry name" value="FAS1"/>
    <property type="match status" value="1"/>
</dbReference>
<dbReference type="EMBL" id="RSCL01000076">
    <property type="protein sequence ID" value="RUS92483.1"/>
    <property type="molecule type" value="Genomic_DNA"/>
</dbReference>
<dbReference type="PANTHER" id="PTHR10900">
    <property type="entry name" value="PERIOSTIN-RELATED"/>
    <property type="match status" value="1"/>
</dbReference>
<feature type="domain" description="FAS1" evidence="2">
    <location>
        <begin position="46"/>
        <end position="178"/>
    </location>
</feature>
<evidence type="ECO:0000313" key="4">
    <source>
        <dbReference type="Proteomes" id="UP000271624"/>
    </source>
</evidence>
<gene>
    <name evidence="3" type="ORF">DSM106972_098870</name>
</gene>
<dbReference type="Pfam" id="PF02469">
    <property type="entry name" value="Fasciclin"/>
    <property type="match status" value="1"/>
</dbReference>
<comment type="caution">
    <text evidence="3">The sequence shown here is derived from an EMBL/GenBank/DDBJ whole genome shotgun (WGS) entry which is preliminary data.</text>
</comment>
<dbReference type="OrthoDB" id="9800666at2"/>
<sequence length="184" mass="19780">MKIQYKLGKTISLALVLSSFLVTSTYANSKPVWNEISQAHSQNNQPGTIVEIAADNPKFKTLVAAVKAAGLEETLSGKGPFTVFTPTDAAFAALPKGILENLLKPENKKTLQKILTYHVLNGAVESKSLKRGQIKTVEGSSVDIGVSIRGRVRVNKARVIQADIKASNGIIHVIDRVILPPGIK</sequence>
<dbReference type="RefSeq" id="WP_127087773.1">
    <property type="nucleotide sequence ID" value="NZ_RSCL01000076.1"/>
</dbReference>
<keyword evidence="1" id="KW-0732">Signal</keyword>
<dbReference type="FunFam" id="2.30.180.10:FF:000019">
    <property type="entry name" value="Cell surface lipoprotein"/>
    <property type="match status" value="1"/>
</dbReference>
<accession>A0A433UF91</accession>
<reference evidence="3" key="1">
    <citation type="submission" date="2018-12" db="EMBL/GenBank/DDBJ databases">
        <authorList>
            <person name="Will S."/>
            <person name="Neumann-Schaal M."/>
            <person name="Henke P."/>
        </authorList>
    </citation>
    <scope>NUCLEOTIDE SEQUENCE</scope>
    <source>
        <strain evidence="3">PCC 7102</strain>
    </source>
</reference>
<dbReference type="InterPro" id="IPR050904">
    <property type="entry name" value="Adhesion/Biosynth-related"/>
</dbReference>
<proteinExistence type="predicted"/>
<dbReference type="AlphaFoldDB" id="A0A433UF91"/>
<dbReference type="PANTHER" id="PTHR10900:SF77">
    <property type="entry name" value="FI19380P1"/>
    <property type="match status" value="1"/>
</dbReference>
<evidence type="ECO:0000313" key="3">
    <source>
        <dbReference type="EMBL" id="RUS92483.1"/>
    </source>
</evidence>
<dbReference type="Gene3D" id="2.30.180.10">
    <property type="entry name" value="FAS1 domain"/>
    <property type="match status" value="1"/>
</dbReference>